<evidence type="ECO:0000256" key="3">
    <source>
        <dbReference type="ARBA" id="ARBA00022475"/>
    </source>
</evidence>
<keyword evidence="5" id="KW-0777">Teichoic acid biosynthesis</keyword>
<dbReference type="PANTHER" id="PTHR37316:SF3">
    <property type="entry name" value="TEICHOIC ACID GLYCEROL-PHOSPHATE TRANSFERASE"/>
    <property type="match status" value="1"/>
</dbReference>
<keyword evidence="3" id="KW-1003">Cell membrane</keyword>
<keyword evidence="6" id="KW-0472">Membrane</keyword>
<dbReference type="InterPro" id="IPR043149">
    <property type="entry name" value="TagF_N"/>
</dbReference>
<gene>
    <name evidence="7" type="ORF">G7082_02250</name>
</gene>
<name>A0A6G8AR16_9ENTE</name>
<proteinExistence type="inferred from homology"/>
<dbReference type="GO" id="GO:0047355">
    <property type="term" value="F:CDP-glycerol glycerophosphotransferase activity"/>
    <property type="evidence" value="ECO:0007669"/>
    <property type="project" value="InterPro"/>
</dbReference>
<evidence type="ECO:0000256" key="5">
    <source>
        <dbReference type="ARBA" id="ARBA00022944"/>
    </source>
</evidence>
<evidence type="ECO:0000256" key="4">
    <source>
        <dbReference type="ARBA" id="ARBA00022679"/>
    </source>
</evidence>
<evidence type="ECO:0000256" key="2">
    <source>
        <dbReference type="ARBA" id="ARBA00010488"/>
    </source>
</evidence>
<dbReference type="Gene3D" id="3.40.50.11820">
    <property type="match status" value="1"/>
</dbReference>
<dbReference type="InterPro" id="IPR043148">
    <property type="entry name" value="TagF_C"/>
</dbReference>
<comment type="subcellular location">
    <subcellularLocation>
        <location evidence="1">Cell membrane</location>
        <topology evidence="1">Peripheral membrane protein</topology>
    </subcellularLocation>
</comment>
<dbReference type="Pfam" id="PF04464">
    <property type="entry name" value="Glyphos_transf"/>
    <property type="match status" value="1"/>
</dbReference>
<dbReference type="Proteomes" id="UP000501747">
    <property type="component" value="Chromosome"/>
</dbReference>
<organism evidence="7 8">
    <name type="scientific">Vagococcus hydrophili</name>
    <dbReference type="NCBI Taxonomy" id="2714947"/>
    <lineage>
        <taxon>Bacteria</taxon>
        <taxon>Bacillati</taxon>
        <taxon>Bacillota</taxon>
        <taxon>Bacilli</taxon>
        <taxon>Lactobacillales</taxon>
        <taxon>Enterococcaceae</taxon>
        <taxon>Vagococcus</taxon>
    </lineage>
</organism>
<dbReference type="GO" id="GO:0019350">
    <property type="term" value="P:teichoic acid biosynthetic process"/>
    <property type="evidence" value="ECO:0007669"/>
    <property type="project" value="UniProtKB-KW"/>
</dbReference>
<dbReference type="EMBL" id="CP049887">
    <property type="protein sequence ID" value="QIL47437.1"/>
    <property type="molecule type" value="Genomic_DNA"/>
</dbReference>
<dbReference type="InterPro" id="IPR051612">
    <property type="entry name" value="Teichoic_Acid_Biosynth"/>
</dbReference>
<protein>
    <submittedName>
        <fullName evidence="7">CDP-glycerol glycerophosphotransferase family protein</fullName>
    </submittedName>
</protein>
<sequence length="390" mass="45536">MKGIIEAIISILFKSMGVFRSPKTVYFESFHGTQYSDNPKAIYESMVKEYPDYNLVWGVNKGSEKPFRDEKVSYVYRFSFKWFLTMPRACAWVINTRTPKWLPKNKQTIYIQTWHGTPLKKIGCDIPKVNIPGYTKESYDQSFAEESSRWDYLVSPSSYTTEIFKKAFAYSGKLIESGYPRNDLLVQATKEKAIKNQLKEKLNIPLNKKVILYAPTWREKENRVNGKYEFTTDFPFDKMEEVLGEDTLLLVRMHYLVAQNFDFSDCNKKIIDVSSNYDMSELLAISDLLITDYSSCMFDFAITNNPIVFFIPDQEEYDQELRGFYFKMEETMPGPLIENKEGLLATLNDYQNGVSLKTDNYTKFKEKFTSLEKAEASKSVTEVIFKHREE</sequence>
<keyword evidence="8" id="KW-1185">Reference proteome</keyword>
<evidence type="ECO:0000313" key="8">
    <source>
        <dbReference type="Proteomes" id="UP000501747"/>
    </source>
</evidence>
<dbReference type="RefSeq" id="WP_166033546.1">
    <property type="nucleotide sequence ID" value="NZ_CP049887.1"/>
</dbReference>
<keyword evidence="4 7" id="KW-0808">Transferase</keyword>
<comment type="similarity">
    <text evidence="2">Belongs to the CDP-glycerol glycerophosphotransferase family.</text>
</comment>
<dbReference type="SUPFAM" id="SSF53756">
    <property type="entry name" value="UDP-Glycosyltransferase/glycogen phosphorylase"/>
    <property type="match status" value="1"/>
</dbReference>
<dbReference type="InterPro" id="IPR007554">
    <property type="entry name" value="Glycerophosphate_synth"/>
</dbReference>
<dbReference type="Gene3D" id="3.40.50.12580">
    <property type="match status" value="1"/>
</dbReference>
<reference evidence="7 8" key="1">
    <citation type="submission" date="2020-03" db="EMBL/GenBank/DDBJ databases">
        <title>Vagococcus sp. nov., isolated from beetles.</title>
        <authorList>
            <person name="Hyun D.-W."/>
            <person name="Bae J.-W."/>
        </authorList>
    </citation>
    <scope>NUCLEOTIDE SEQUENCE [LARGE SCALE GENOMIC DNA]</scope>
    <source>
        <strain evidence="7 8">HDW17B</strain>
    </source>
</reference>
<evidence type="ECO:0000256" key="6">
    <source>
        <dbReference type="ARBA" id="ARBA00023136"/>
    </source>
</evidence>
<dbReference type="PANTHER" id="PTHR37316">
    <property type="entry name" value="TEICHOIC ACID GLYCEROL-PHOSPHATE PRIMASE"/>
    <property type="match status" value="1"/>
</dbReference>
<dbReference type="GO" id="GO:0005886">
    <property type="term" value="C:plasma membrane"/>
    <property type="evidence" value="ECO:0007669"/>
    <property type="project" value="UniProtKB-SubCell"/>
</dbReference>
<dbReference type="AlphaFoldDB" id="A0A6G8AR16"/>
<dbReference type="KEGG" id="vhy:G7082_02250"/>
<accession>A0A6G8AR16</accession>
<evidence type="ECO:0000256" key="1">
    <source>
        <dbReference type="ARBA" id="ARBA00004202"/>
    </source>
</evidence>
<evidence type="ECO:0000313" key="7">
    <source>
        <dbReference type="EMBL" id="QIL47437.1"/>
    </source>
</evidence>